<dbReference type="InterPro" id="IPR023584">
    <property type="entry name" value="Ribosome_recyc_fac_dom"/>
</dbReference>
<comment type="similarity">
    <text evidence="1">Belongs to the RRF family.</text>
</comment>
<keyword evidence="2" id="KW-0648">Protein biosynthesis</keyword>
<dbReference type="Proteomes" id="UP000231474">
    <property type="component" value="Unassembled WGS sequence"/>
</dbReference>
<evidence type="ECO:0000313" key="4">
    <source>
        <dbReference type="EMBL" id="PJE67342.1"/>
    </source>
</evidence>
<gene>
    <name evidence="4" type="ORF">COU95_02945</name>
</gene>
<dbReference type="SUPFAM" id="SSF55194">
    <property type="entry name" value="Ribosome recycling factor, RRF"/>
    <property type="match status" value="1"/>
</dbReference>
<reference evidence="5" key="1">
    <citation type="submission" date="2017-09" db="EMBL/GenBank/DDBJ databases">
        <title>Depth-based differentiation of microbial function through sediment-hosted aquifers and enrichment of novel symbionts in the deep terrestrial subsurface.</title>
        <authorList>
            <person name="Probst A.J."/>
            <person name="Ladd B."/>
            <person name="Jarett J.K."/>
            <person name="Geller-Mcgrath D.E."/>
            <person name="Sieber C.M.K."/>
            <person name="Emerson J.B."/>
            <person name="Anantharaman K."/>
            <person name="Thomas B.C."/>
            <person name="Malmstrom R."/>
            <person name="Stieglmeier M."/>
            <person name="Klingl A."/>
            <person name="Woyke T."/>
            <person name="Ryan C.M."/>
            <person name="Banfield J.F."/>
        </authorList>
    </citation>
    <scope>NUCLEOTIDE SEQUENCE [LARGE SCALE GENOMIC DNA]</scope>
</reference>
<dbReference type="Gene3D" id="3.30.1360.40">
    <property type="match status" value="1"/>
</dbReference>
<dbReference type="InterPro" id="IPR002661">
    <property type="entry name" value="Ribosome_recyc_fac"/>
</dbReference>
<feature type="domain" description="Ribosome recycling factor" evidence="3">
    <location>
        <begin position="19"/>
        <end position="182"/>
    </location>
</feature>
<dbReference type="PANTHER" id="PTHR20982:SF3">
    <property type="entry name" value="MITOCHONDRIAL RIBOSOME RECYCLING FACTOR PSEUDO 1"/>
    <property type="match status" value="1"/>
</dbReference>
<protein>
    <submittedName>
        <fullName evidence="4">Ribosome recycling factor</fullName>
    </submittedName>
</protein>
<dbReference type="AlphaFoldDB" id="A0A2M8L390"/>
<dbReference type="NCBIfam" id="TIGR00496">
    <property type="entry name" value="frr"/>
    <property type="match status" value="1"/>
</dbReference>
<sequence length="184" mass="21186">MDLSDIRPRMEKVFEIVRGEISSIRTGRATPSLVENISCLVYGRTQNLKVVELGTISTPDPGRVTIQPFDVSIIGEIRQGIEKANVGLTPIIDGEIIRIQIPPLSAERRQEFIKLLHQQLENGKIMIRQIRHDKMIDIKRAFEAKELNEDEKFRLEQDLQKETDEFVEKIEEIGKRKEEELLAV</sequence>
<dbReference type="InterPro" id="IPR036191">
    <property type="entry name" value="RRF_sf"/>
</dbReference>
<organism evidence="4 5">
    <name type="scientific">Candidatus Shapirobacteria bacterium CG10_big_fil_rev_8_21_14_0_10_40_9</name>
    <dbReference type="NCBI Taxonomy" id="1974888"/>
    <lineage>
        <taxon>Bacteria</taxon>
        <taxon>Candidatus Shapironibacteriota</taxon>
    </lineage>
</organism>
<dbReference type="FunFam" id="3.30.1360.40:FF:000001">
    <property type="entry name" value="Ribosome-recycling factor"/>
    <property type="match status" value="1"/>
</dbReference>
<proteinExistence type="inferred from homology"/>
<evidence type="ECO:0000256" key="2">
    <source>
        <dbReference type="ARBA" id="ARBA00022917"/>
    </source>
</evidence>
<dbReference type="EMBL" id="PFEK01000057">
    <property type="protein sequence ID" value="PJE67342.1"/>
    <property type="molecule type" value="Genomic_DNA"/>
</dbReference>
<dbReference type="GO" id="GO:0006412">
    <property type="term" value="P:translation"/>
    <property type="evidence" value="ECO:0007669"/>
    <property type="project" value="UniProtKB-KW"/>
</dbReference>
<name>A0A2M8L390_9BACT</name>
<evidence type="ECO:0000313" key="5">
    <source>
        <dbReference type="Proteomes" id="UP000231474"/>
    </source>
</evidence>
<accession>A0A2M8L390</accession>
<dbReference type="GO" id="GO:0043023">
    <property type="term" value="F:ribosomal large subunit binding"/>
    <property type="evidence" value="ECO:0007669"/>
    <property type="project" value="TreeGrafter"/>
</dbReference>
<evidence type="ECO:0000256" key="1">
    <source>
        <dbReference type="ARBA" id="ARBA00005912"/>
    </source>
</evidence>
<evidence type="ECO:0000259" key="3">
    <source>
        <dbReference type="Pfam" id="PF01765"/>
    </source>
</evidence>
<dbReference type="Pfam" id="PF01765">
    <property type="entry name" value="RRF"/>
    <property type="match status" value="1"/>
</dbReference>
<comment type="caution">
    <text evidence="4">The sequence shown here is derived from an EMBL/GenBank/DDBJ whole genome shotgun (WGS) entry which is preliminary data.</text>
</comment>
<dbReference type="Gene3D" id="1.10.132.20">
    <property type="entry name" value="Ribosome-recycling factor"/>
    <property type="match status" value="1"/>
</dbReference>
<dbReference type="PANTHER" id="PTHR20982">
    <property type="entry name" value="RIBOSOME RECYCLING FACTOR"/>
    <property type="match status" value="1"/>
</dbReference>